<reference evidence="1" key="2">
    <citation type="submission" date="2025-09" db="UniProtKB">
        <authorList>
            <consortium name="EnsemblPlants"/>
        </authorList>
    </citation>
    <scope>IDENTIFICATION</scope>
</reference>
<keyword evidence="2" id="KW-1185">Reference proteome</keyword>
<sequence>MAQLLRDGRAPATSGWPPGHSAVPLPSPPPSPASEDDQSSSQGGVIAGLVIGFLACLLLLAVVYSLCKGRRHRQSRILARARARAAAWATVAPAARPRPQQADPRTREGGERRHLRRASAPSTPAARLPAFTYNQSLKHNVTADSAEEAAACSVCLGAFEHGEWVRLLPACLHLFHVECIDPWLDAHSTCPVCRSDTDPTVDVAQILPV</sequence>
<name>A0ACD6A9P4_AVESA</name>
<evidence type="ECO:0000313" key="2">
    <source>
        <dbReference type="Proteomes" id="UP001732700"/>
    </source>
</evidence>
<dbReference type="Proteomes" id="UP001732700">
    <property type="component" value="Chromosome 7D"/>
</dbReference>
<reference evidence="1" key="1">
    <citation type="submission" date="2021-05" db="EMBL/GenBank/DDBJ databases">
        <authorList>
            <person name="Scholz U."/>
            <person name="Mascher M."/>
            <person name="Fiebig A."/>
        </authorList>
    </citation>
    <scope>NUCLEOTIDE SEQUENCE [LARGE SCALE GENOMIC DNA]</scope>
</reference>
<proteinExistence type="predicted"/>
<evidence type="ECO:0000313" key="1">
    <source>
        <dbReference type="EnsemblPlants" id="AVESA.00010b.r2.7DG1360990.1.CDS.1"/>
    </source>
</evidence>
<accession>A0ACD6A9P4</accession>
<dbReference type="EnsemblPlants" id="AVESA.00010b.r2.7DG1360990.1">
    <property type="protein sequence ID" value="AVESA.00010b.r2.7DG1360990.1.CDS.1"/>
    <property type="gene ID" value="AVESA.00010b.r2.7DG1360990"/>
</dbReference>
<organism evidence="1 2">
    <name type="scientific">Avena sativa</name>
    <name type="common">Oat</name>
    <dbReference type="NCBI Taxonomy" id="4498"/>
    <lineage>
        <taxon>Eukaryota</taxon>
        <taxon>Viridiplantae</taxon>
        <taxon>Streptophyta</taxon>
        <taxon>Embryophyta</taxon>
        <taxon>Tracheophyta</taxon>
        <taxon>Spermatophyta</taxon>
        <taxon>Magnoliopsida</taxon>
        <taxon>Liliopsida</taxon>
        <taxon>Poales</taxon>
        <taxon>Poaceae</taxon>
        <taxon>BOP clade</taxon>
        <taxon>Pooideae</taxon>
        <taxon>Poodae</taxon>
        <taxon>Poeae</taxon>
        <taxon>Poeae Chloroplast Group 1 (Aveneae type)</taxon>
        <taxon>Aveninae</taxon>
        <taxon>Avena</taxon>
    </lineage>
</organism>
<protein>
    <submittedName>
        <fullName evidence="1">Uncharacterized protein</fullName>
    </submittedName>
</protein>